<name>A0A7R8CYA6_LEPSM</name>
<dbReference type="InterPro" id="IPR000445">
    <property type="entry name" value="HhH_motif"/>
</dbReference>
<dbReference type="GO" id="GO:0006284">
    <property type="term" value="P:base-excision repair"/>
    <property type="evidence" value="ECO:0007669"/>
    <property type="project" value="InterPro"/>
</dbReference>
<dbReference type="Pfam" id="PF00730">
    <property type="entry name" value="HhH-GPD"/>
    <property type="match status" value="1"/>
</dbReference>
<dbReference type="OrthoDB" id="10248838at2759"/>
<dbReference type="InterPro" id="IPR015797">
    <property type="entry name" value="NUDIX_hydrolase-like_dom_sf"/>
</dbReference>
<evidence type="ECO:0000256" key="2">
    <source>
        <dbReference type="ARBA" id="ARBA00001966"/>
    </source>
</evidence>
<evidence type="ECO:0000256" key="13">
    <source>
        <dbReference type="ARBA" id="ARBA00023295"/>
    </source>
</evidence>
<dbReference type="Gene3D" id="3.90.79.10">
    <property type="entry name" value="Nucleoside Triphosphate Pyrophosphohydrolase"/>
    <property type="match status" value="1"/>
</dbReference>
<dbReference type="Gene3D" id="1.10.1670.10">
    <property type="entry name" value="Helix-hairpin-Helix base-excision DNA repair enzymes (C-terminal)"/>
    <property type="match status" value="1"/>
</dbReference>
<dbReference type="GO" id="GO:0005634">
    <property type="term" value="C:nucleus"/>
    <property type="evidence" value="ECO:0007669"/>
    <property type="project" value="TreeGrafter"/>
</dbReference>
<dbReference type="Pfam" id="PF00633">
    <property type="entry name" value="HHH"/>
    <property type="match status" value="1"/>
</dbReference>
<comment type="catalytic activity">
    <reaction evidence="1">
        <text>Hydrolyzes free adenine bases from 7,8-dihydro-8-oxoguanine:adenine mismatched double-stranded DNA, leaving an apurinic site.</text>
        <dbReference type="EC" id="3.2.2.31"/>
    </reaction>
</comment>
<dbReference type="SUPFAM" id="SSF48150">
    <property type="entry name" value="DNA-glycosylase"/>
    <property type="match status" value="1"/>
</dbReference>
<gene>
    <name evidence="15" type="ORF">LSAA_8874</name>
</gene>
<evidence type="ECO:0000256" key="9">
    <source>
        <dbReference type="ARBA" id="ARBA00022801"/>
    </source>
</evidence>
<dbReference type="Proteomes" id="UP000675881">
    <property type="component" value="Chromosome 4"/>
</dbReference>
<dbReference type="InterPro" id="IPR023170">
    <property type="entry name" value="HhH_base_excis_C"/>
</dbReference>
<dbReference type="PANTHER" id="PTHR42944:SF1">
    <property type="entry name" value="ADENINE DNA GLYCOSYLASE"/>
    <property type="match status" value="1"/>
</dbReference>
<evidence type="ECO:0000256" key="10">
    <source>
        <dbReference type="ARBA" id="ARBA00023004"/>
    </source>
</evidence>
<dbReference type="GO" id="GO:0035485">
    <property type="term" value="F:adenine/guanine mispair binding"/>
    <property type="evidence" value="ECO:0007669"/>
    <property type="project" value="TreeGrafter"/>
</dbReference>
<keyword evidence="7" id="KW-0479">Metal-binding</keyword>
<evidence type="ECO:0000256" key="4">
    <source>
        <dbReference type="ARBA" id="ARBA00012045"/>
    </source>
</evidence>
<evidence type="ECO:0000256" key="12">
    <source>
        <dbReference type="ARBA" id="ARBA00023204"/>
    </source>
</evidence>
<dbReference type="GO" id="GO:0051539">
    <property type="term" value="F:4 iron, 4 sulfur cluster binding"/>
    <property type="evidence" value="ECO:0007669"/>
    <property type="project" value="UniProtKB-KW"/>
</dbReference>
<keyword evidence="12" id="KW-0234">DNA repair</keyword>
<comment type="similarity">
    <text evidence="3">Belongs to the Nth/MutY family.</text>
</comment>
<feature type="domain" description="HhH-GPD" evidence="14">
    <location>
        <begin position="88"/>
        <end position="239"/>
    </location>
</feature>
<proteinExistence type="inferred from homology"/>
<protein>
    <recommendedName>
        <fullName evidence="5">Adenine DNA glycosylase</fullName>
        <ecNumber evidence="4">3.2.2.31</ecNumber>
    </recommendedName>
</protein>
<organism evidence="15 16">
    <name type="scientific">Lepeophtheirus salmonis</name>
    <name type="common">Salmon louse</name>
    <name type="synonym">Caligus salmonis</name>
    <dbReference type="NCBI Taxonomy" id="72036"/>
    <lineage>
        <taxon>Eukaryota</taxon>
        <taxon>Metazoa</taxon>
        <taxon>Ecdysozoa</taxon>
        <taxon>Arthropoda</taxon>
        <taxon>Crustacea</taxon>
        <taxon>Multicrustacea</taxon>
        <taxon>Hexanauplia</taxon>
        <taxon>Copepoda</taxon>
        <taxon>Siphonostomatoida</taxon>
        <taxon>Caligidae</taxon>
        <taxon>Lepeophtheirus</taxon>
    </lineage>
</organism>
<dbReference type="FunFam" id="1.10.1670.10:FF:000002">
    <property type="entry name" value="Adenine DNA glycosylase"/>
    <property type="match status" value="1"/>
</dbReference>
<evidence type="ECO:0000256" key="6">
    <source>
        <dbReference type="ARBA" id="ARBA00022485"/>
    </source>
</evidence>
<dbReference type="InterPro" id="IPR044298">
    <property type="entry name" value="MIG/MutY"/>
</dbReference>
<dbReference type="Gene3D" id="1.10.340.30">
    <property type="entry name" value="Hypothetical protein, domain 2"/>
    <property type="match status" value="1"/>
</dbReference>
<evidence type="ECO:0000256" key="11">
    <source>
        <dbReference type="ARBA" id="ARBA00023014"/>
    </source>
</evidence>
<comment type="cofactor">
    <cofactor evidence="2">
        <name>[4Fe-4S] cluster</name>
        <dbReference type="ChEBI" id="CHEBI:49883"/>
    </cofactor>
</comment>
<dbReference type="GO" id="GO:0006298">
    <property type="term" value="P:mismatch repair"/>
    <property type="evidence" value="ECO:0007669"/>
    <property type="project" value="TreeGrafter"/>
</dbReference>
<evidence type="ECO:0000256" key="8">
    <source>
        <dbReference type="ARBA" id="ARBA00022763"/>
    </source>
</evidence>
<dbReference type="InterPro" id="IPR003265">
    <property type="entry name" value="HhH-GPD_domain"/>
</dbReference>
<keyword evidence="13 15" id="KW-0326">Glycosidase</keyword>
<dbReference type="CDD" id="cd00056">
    <property type="entry name" value="ENDO3c"/>
    <property type="match status" value="1"/>
</dbReference>
<evidence type="ECO:0000256" key="1">
    <source>
        <dbReference type="ARBA" id="ARBA00000843"/>
    </source>
</evidence>
<dbReference type="PANTHER" id="PTHR42944">
    <property type="entry name" value="ADENINE DNA GLYCOSYLASE"/>
    <property type="match status" value="1"/>
</dbReference>
<reference evidence="15" key="1">
    <citation type="submission" date="2021-02" db="EMBL/GenBank/DDBJ databases">
        <authorList>
            <person name="Bekaert M."/>
        </authorList>
    </citation>
    <scope>NUCLEOTIDE SEQUENCE</scope>
    <source>
        <strain evidence="15">IoA-00</strain>
    </source>
</reference>
<dbReference type="InterPro" id="IPR003651">
    <property type="entry name" value="Endonuclease3_FeS-loop_motif"/>
</dbReference>
<keyword evidence="6" id="KW-0004">4Fe-4S</keyword>
<keyword evidence="10" id="KW-0408">Iron</keyword>
<evidence type="ECO:0000256" key="7">
    <source>
        <dbReference type="ARBA" id="ARBA00022723"/>
    </source>
</evidence>
<keyword evidence="16" id="KW-1185">Reference proteome</keyword>
<dbReference type="SMART" id="SM00525">
    <property type="entry name" value="FES"/>
    <property type="match status" value="1"/>
</dbReference>
<keyword evidence="9 15" id="KW-0378">Hydrolase</keyword>
<dbReference type="SUPFAM" id="SSF55811">
    <property type="entry name" value="Nudix"/>
    <property type="match status" value="1"/>
</dbReference>
<dbReference type="SMART" id="SM00478">
    <property type="entry name" value="ENDO3c"/>
    <property type="match status" value="1"/>
</dbReference>
<dbReference type="InterPro" id="IPR004036">
    <property type="entry name" value="Endonuclease-III-like_CS2"/>
</dbReference>
<dbReference type="PROSITE" id="PS01155">
    <property type="entry name" value="ENDONUCLEASE_III_2"/>
    <property type="match status" value="1"/>
</dbReference>
<dbReference type="GO" id="GO:0046872">
    <property type="term" value="F:metal ion binding"/>
    <property type="evidence" value="ECO:0007669"/>
    <property type="project" value="UniProtKB-KW"/>
</dbReference>
<evidence type="ECO:0000256" key="3">
    <source>
        <dbReference type="ARBA" id="ARBA00008343"/>
    </source>
</evidence>
<dbReference type="EMBL" id="HG994583">
    <property type="protein sequence ID" value="CAF2922572.1"/>
    <property type="molecule type" value="Genomic_DNA"/>
</dbReference>
<evidence type="ECO:0000313" key="15">
    <source>
        <dbReference type="EMBL" id="CAF2922572.1"/>
    </source>
</evidence>
<dbReference type="InterPro" id="IPR011257">
    <property type="entry name" value="DNA_glycosylase"/>
</dbReference>
<dbReference type="GO" id="GO:0034039">
    <property type="term" value="F:8-oxo-7,8-dihydroguanine DNA N-glycosylase activity"/>
    <property type="evidence" value="ECO:0007669"/>
    <property type="project" value="TreeGrafter"/>
</dbReference>
<dbReference type="FunFam" id="1.10.340.30:FF:000002">
    <property type="entry name" value="Adenine DNA glycosylase"/>
    <property type="match status" value="1"/>
</dbReference>
<dbReference type="GO" id="GO:0000701">
    <property type="term" value="F:purine-specific mismatch base pair DNA N-glycosylase activity"/>
    <property type="evidence" value="ECO:0007669"/>
    <property type="project" value="UniProtKB-EC"/>
</dbReference>
<keyword evidence="11" id="KW-0411">Iron-sulfur</keyword>
<evidence type="ECO:0000259" key="14">
    <source>
        <dbReference type="SMART" id="SM00478"/>
    </source>
</evidence>
<accession>A0A7R8CYA6</accession>
<dbReference type="EC" id="3.2.2.31" evidence="4"/>
<evidence type="ECO:0000256" key="5">
    <source>
        <dbReference type="ARBA" id="ARBA00022023"/>
    </source>
</evidence>
<keyword evidence="8" id="KW-0227">DNA damage</keyword>
<sequence>MKRKLSSSTDESTESFARKSNICAFHTSHFSNHDSEDDEKLIAISGIRKKLLSWYDSSKRTLPWRTLASESSSDNNQRGYGIWISEVMLQQTQVATVIDYYNRWMGSWPTVTDLASANLDSINRLWSGLGYYSRAKRLLEGAVKVVNEFDGLFPSTVEGLRKIPGVGQYTACAVASIAYNCPVGVVDGNVVRVLTRLKAIGKDSSSKEVMDLLWRVANELVDPERPGDFNQSLMELGATICTPKNPSCKVCPLKDECAALKEISSLHQYDIEDCHLCIRDYDKAKGVMNYPVKLKKTKVRDAVSETFNRLLANLYEFFSILSKDETRNSSVNELYRVLRDDAGIECSSLQYIGEVFHQFSHISQTYKVWSCTSLAEEEDDLSPKLKAGNYQSFLLMDTAEDVQSSSISTAMKKVLRLYQKQSMEPPKKQKRITSFFTTK</sequence>
<dbReference type="GO" id="GO:0032357">
    <property type="term" value="F:oxidized purine DNA binding"/>
    <property type="evidence" value="ECO:0007669"/>
    <property type="project" value="TreeGrafter"/>
</dbReference>
<dbReference type="AlphaFoldDB" id="A0A7R8CYA6"/>
<evidence type="ECO:0000313" key="16">
    <source>
        <dbReference type="Proteomes" id="UP000675881"/>
    </source>
</evidence>